<evidence type="ECO:0000256" key="6">
    <source>
        <dbReference type="PIRSR" id="PIRSR601382-1"/>
    </source>
</evidence>
<dbReference type="InterPro" id="IPR036026">
    <property type="entry name" value="Seven-hairpin_glycosidases"/>
</dbReference>
<comment type="pathway">
    <text evidence="2">Protein modification; protein glycosylation.</text>
</comment>
<dbReference type="InterPro" id="IPR001382">
    <property type="entry name" value="Glyco_hydro_47"/>
</dbReference>
<comment type="similarity">
    <text evidence="3 9">Belongs to the glycosyl hydrolase 47 family.</text>
</comment>
<dbReference type="Gene3D" id="1.50.10.10">
    <property type="match status" value="1"/>
</dbReference>
<dbReference type="GO" id="GO:0005509">
    <property type="term" value="F:calcium ion binding"/>
    <property type="evidence" value="ECO:0007669"/>
    <property type="project" value="InterPro"/>
</dbReference>
<dbReference type="GO" id="GO:0005783">
    <property type="term" value="C:endoplasmic reticulum"/>
    <property type="evidence" value="ECO:0007669"/>
    <property type="project" value="TreeGrafter"/>
</dbReference>
<reference evidence="11" key="1">
    <citation type="submission" date="2015-07" db="EMBL/GenBank/DDBJ databases">
        <authorList>
            <person name="Teixeira M.M."/>
            <person name="Souza R.C."/>
            <person name="Almeida L.G."/>
            <person name="Vicente V.A."/>
            <person name="de Hoog S."/>
            <person name="Bocca A.L."/>
            <person name="de Almeida S.R."/>
            <person name="Vasconcelos A.T."/>
            <person name="Felipe M.S."/>
        </authorList>
    </citation>
    <scope>NUCLEOTIDE SEQUENCE [LARGE SCALE GENOMIC DNA]</scope>
    <source>
        <strain evidence="11">KSF</strain>
    </source>
</reference>
<keyword evidence="9" id="KW-0326">Glycosidase</keyword>
<dbReference type="OrthoDB" id="8118055at2759"/>
<evidence type="ECO:0000256" key="4">
    <source>
        <dbReference type="ARBA" id="ARBA00022801"/>
    </source>
</evidence>
<dbReference type="PANTHER" id="PTHR11742">
    <property type="entry name" value="MANNOSYL-OLIGOSACCHARIDE ALPHA-1,2-MANNOSIDASE-RELATED"/>
    <property type="match status" value="1"/>
</dbReference>
<dbReference type="eggNOG" id="KOG2431">
    <property type="taxonomic scope" value="Eukaryota"/>
</dbReference>
<evidence type="ECO:0000256" key="5">
    <source>
        <dbReference type="ARBA" id="ARBA00023157"/>
    </source>
</evidence>
<comment type="caution">
    <text evidence="10">The sequence shown here is derived from an EMBL/GenBank/DDBJ whole genome shotgun (WGS) entry which is preliminary data.</text>
</comment>
<keyword evidence="4 9" id="KW-0378">Hydrolase</keyword>
<keyword evidence="7" id="KW-0106">Calcium</keyword>
<dbReference type="GO" id="GO:0036503">
    <property type="term" value="P:ERAD pathway"/>
    <property type="evidence" value="ECO:0007669"/>
    <property type="project" value="UniProtKB-ARBA"/>
</dbReference>
<comment type="cofactor">
    <cofactor evidence="1 7">
        <name>Ca(2+)</name>
        <dbReference type="ChEBI" id="CHEBI:29108"/>
    </cofactor>
</comment>
<dbReference type="GO" id="GO:0004571">
    <property type="term" value="F:mannosyl-oligosaccharide 1,2-alpha-mannosidase activity"/>
    <property type="evidence" value="ECO:0007669"/>
    <property type="project" value="InterPro"/>
</dbReference>
<sequence length="600" mass="67777">MAIRLRRIVLLSTAACTLLFLFWRLQERFVDTTRESVTEETSSSSYRGRYGVGPGHLLNPVSSYIPLPTTAQALPRIQHDFKAAAVGRAAGGKTRLARLETIKEAMVHSWRGYRENAWLQDELAPVTRGSRKTLGGWAVTLVDALDTLWLMGMTAEFDEAVAAVADIDFTTATQLPINVFETTIRYLGGLIGAYDVSGGRYPILLDKARELGDMLYEAFDTQNHMPVTKWSKIGPGIEAPNAQTLIAELGTLSLEFTRLTQLTGDPRYYDAVQRVTDCLESQQNQTRFPGLFPHIVNARDCYFFDGVSFSLGGSADSVYEYFPKEYQLLGGGAEQYRKLYDIAKGPIKSSILFRPMTPTNEDILLAGMVKAYRPGHTKLIPQTQHLACFAGGMFALAARMFDTPEDMETAKKLVRGCIWAYNQTAIGIMPEMLHAVPCSEEHPECPWDQQLWAEAMFELNTKDESPEDKLLPEDVRVRQKSHRLRFSKGISAIADRQYALRPEALESIFVLYRITGDESLRDDAWRMFEAIMKQTRTAYGFSSIEDVTVSESKKTDRMESFWMAETLKYMWLLFEDPTIVSLDEFVLNTEAHPFRLETAR</sequence>
<dbReference type="PRINTS" id="PR00747">
    <property type="entry name" value="GLYHDRLASE47"/>
</dbReference>
<dbReference type="EC" id="3.2.1.-" evidence="9"/>
<dbReference type="VEuPathDB" id="FungiDB:CLCR_05685"/>
<accession>A0A1C1C7U6</accession>
<evidence type="ECO:0000313" key="11">
    <source>
        <dbReference type="Proteomes" id="UP000094526"/>
    </source>
</evidence>
<evidence type="ECO:0000256" key="7">
    <source>
        <dbReference type="PIRSR" id="PIRSR601382-2"/>
    </source>
</evidence>
<organism evidence="10 11">
    <name type="scientific">Cladophialophora carrionii</name>
    <dbReference type="NCBI Taxonomy" id="86049"/>
    <lineage>
        <taxon>Eukaryota</taxon>
        <taxon>Fungi</taxon>
        <taxon>Dikarya</taxon>
        <taxon>Ascomycota</taxon>
        <taxon>Pezizomycotina</taxon>
        <taxon>Eurotiomycetes</taxon>
        <taxon>Chaetothyriomycetidae</taxon>
        <taxon>Chaetothyriales</taxon>
        <taxon>Herpotrichiellaceae</taxon>
        <taxon>Cladophialophora</taxon>
    </lineage>
</organism>
<name>A0A1C1C7U6_9EURO</name>
<proteinExistence type="inferred from homology"/>
<dbReference type="STRING" id="86049.A0A1C1C7U6"/>
<dbReference type="EMBL" id="LGRB01000020">
    <property type="protein sequence ID" value="OCT44532.1"/>
    <property type="molecule type" value="Genomic_DNA"/>
</dbReference>
<keyword evidence="5 8" id="KW-1015">Disulfide bond</keyword>
<dbReference type="AlphaFoldDB" id="A0A1C1C7U6"/>
<dbReference type="InterPro" id="IPR012341">
    <property type="entry name" value="6hp_glycosidase-like_sf"/>
</dbReference>
<dbReference type="FunFam" id="1.50.10.10:FF:000037">
    <property type="entry name" value="alpha-1,2-Mannosidase"/>
    <property type="match status" value="1"/>
</dbReference>
<dbReference type="InterPro" id="IPR050749">
    <property type="entry name" value="Glycosyl_Hydrolase_47"/>
</dbReference>
<feature type="binding site" evidence="7">
    <location>
        <position position="589"/>
    </location>
    <ligand>
        <name>Ca(2+)</name>
        <dbReference type="ChEBI" id="CHEBI:29108"/>
    </ligand>
</feature>
<evidence type="ECO:0000313" key="10">
    <source>
        <dbReference type="EMBL" id="OCT44532.1"/>
    </source>
</evidence>
<dbReference type="VEuPathDB" id="FungiDB:G647_07214"/>
<keyword evidence="11" id="KW-1185">Reference proteome</keyword>
<dbReference type="GO" id="GO:0005975">
    <property type="term" value="P:carbohydrate metabolic process"/>
    <property type="evidence" value="ECO:0007669"/>
    <property type="project" value="InterPro"/>
</dbReference>
<feature type="active site" description="Proton donor" evidence="6">
    <location>
        <position position="181"/>
    </location>
</feature>
<dbReference type="GO" id="GO:0016020">
    <property type="term" value="C:membrane"/>
    <property type="evidence" value="ECO:0007669"/>
    <property type="project" value="InterPro"/>
</dbReference>
<dbReference type="UniPathway" id="UPA00378"/>
<evidence type="ECO:0000256" key="1">
    <source>
        <dbReference type="ARBA" id="ARBA00001913"/>
    </source>
</evidence>
<dbReference type="PANTHER" id="PTHR11742:SF103">
    <property type="entry name" value="ENDOPLASMIC RETICULUM MANNOSIDASE MNL2-RELATED"/>
    <property type="match status" value="1"/>
</dbReference>
<keyword evidence="7" id="KW-0479">Metal-binding</keyword>
<evidence type="ECO:0000256" key="8">
    <source>
        <dbReference type="PIRSR" id="PIRSR601382-3"/>
    </source>
</evidence>
<protein>
    <recommendedName>
        <fullName evidence="9">alpha-1,2-Mannosidase</fullName>
        <ecNumber evidence="9">3.2.1.-</ecNumber>
    </recommendedName>
</protein>
<dbReference type="SUPFAM" id="SSF48225">
    <property type="entry name" value="Seven-hairpin glycosidases"/>
    <property type="match status" value="1"/>
</dbReference>
<gene>
    <name evidence="10" type="primary">MAN1B1</name>
    <name evidence="10" type="ORF">CLCR_05685</name>
</gene>
<evidence type="ECO:0000256" key="9">
    <source>
        <dbReference type="RuleBase" id="RU361193"/>
    </source>
</evidence>
<feature type="active site" description="Proton donor" evidence="6">
    <location>
        <position position="431"/>
    </location>
</feature>
<evidence type="ECO:0000256" key="3">
    <source>
        <dbReference type="ARBA" id="ARBA00007658"/>
    </source>
</evidence>
<dbReference type="Pfam" id="PF01532">
    <property type="entry name" value="Glyco_hydro_47"/>
    <property type="match status" value="1"/>
</dbReference>
<feature type="active site" evidence="6">
    <location>
        <position position="316"/>
    </location>
</feature>
<feature type="disulfide bond" evidence="8">
    <location>
        <begin position="388"/>
        <end position="417"/>
    </location>
</feature>
<feature type="active site" evidence="6">
    <location>
        <position position="503"/>
    </location>
</feature>
<dbReference type="Proteomes" id="UP000094526">
    <property type="component" value="Unassembled WGS sequence"/>
</dbReference>
<evidence type="ECO:0000256" key="2">
    <source>
        <dbReference type="ARBA" id="ARBA00004922"/>
    </source>
</evidence>